<reference evidence="2" key="1">
    <citation type="submission" date="2019-08" db="EMBL/GenBank/DDBJ databases">
        <authorList>
            <person name="Kucharzyk K."/>
            <person name="Murdoch R.W."/>
            <person name="Higgins S."/>
            <person name="Loffler F."/>
        </authorList>
    </citation>
    <scope>NUCLEOTIDE SEQUENCE</scope>
</reference>
<dbReference type="EMBL" id="VSSQ01042308">
    <property type="protein sequence ID" value="MPM95871.1"/>
    <property type="molecule type" value="Genomic_DNA"/>
</dbReference>
<protein>
    <recommendedName>
        <fullName evidence="1">D-serine dehydratase-like domain-containing protein</fullName>
    </recommendedName>
</protein>
<gene>
    <name evidence="2" type="ORF">SDC9_143027</name>
</gene>
<dbReference type="AlphaFoldDB" id="A0A645E2U1"/>
<dbReference type="InterPro" id="IPR026956">
    <property type="entry name" value="D-ser_dehydrat-like_dom"/>
</dbReference>
<proteinExistence type="predicted"/>
<evidence type="ECO:0000259" key="1">
    <source>
        <dbReference type="Pfam" id="PF14031"/>
    </source>
</evidence>
<organism evidence="2">
    <name type="scientific">bioreactor metagenome</name>
    <dbReference type="NCBI Taxonomy" id="1076179"/>
    <lineage>
        <taxon>unclassified sequences</taxon>
        <taxon>metagenomes</taxon>
        <taxon>ecological metagenomes</taxon>
    </lineage>
</organism>
<accession>A0A645E2U1</accession>
<evidence type="ECO:0000313" key="2">
    <source>
        <dbReference type="EMBL" id="MPM95871.1"/>
    </source>
</evidence>
<sequence length="73" mass="8327">MQNGRMRTDYRYQGFGDEHGRLYFPGVRPALGTRFELCLPHCDPTVNLYDNIFVAADDAVVDCWPVDLRGCVC</sequence>
<dbReference type="Pfam" id="PF14031">
    <property type="entry name" value="D-ser_dehydrat"/>
    <property type="match status" value="1"/>
</dbReference>
<dbReference type="Gene3D" id="2.40.37.20">
    <property type="entry name" value="D-serine dehydratase-like domain"/>
    <property type="match status" value="1"/>
</dbReference>
<name>A0A645E2U1_9ZZZZ</name>
<dbReference type="InterPro" id="IPR042208">
    <property type="entry name" value="D-ser_dehydrat-like_sf"/>
</dbReference>
<comment type="caution">
    <text evidence="2">The sequence shown here is derived from an EMBL/GenBank/DDBJ whole genome shotgun (WGS) entry which is preliminary data.</text>
</comment>
<feature type="domain" description="D-serine dehydratase-like" evidence="1">
    <location>
        <begin position="8"/>
        <end position="54"/>
    </location>
</feature>